<dbReference type="OrthoDB" id="3635680at2759"/>
<dbReference type="Proteomes" id="UP000799421">
    <property type="component" value="Unassembled WGS sequence"/>
</dbReference>
<sequence>MYPASWSIDPALQPAPTARVTKRPLTMEANNPPAKRYRAIQPAPLKQFARPPPDVTGLMRLPAELRVEIFTWYLSSISVTINCGPQSNNISTRYRCRCGNRCPICRNYNAGALSLLLVSKQIRNEALPIMLRHSPITAIIRDLDFTPLLEWMSRMPFGDEPKLAKNKNLFIEMSHSMSEGLPKEGQSLRRWLHLRADKCRPQPNWQYVGGLNSKALSGLKRRAKRMNEVGKREELEKLIGAVSAERWEHFS</sequence>
<proteinExistence type="predicted"/>
<dbReference type="EMBL" id="MU006014">
    <property type="protein sequence ID" value="KAF2858261.1"/>
    <property type="molecule type" value="Genomic_DNA"/>
</dbReference>
<dbReference type="PANTHER" id="PTHR38790">
    <property type="entry name" value="2EXR DOMAIN-CONTAINING PROTEIN-RELATED"/>
    <property type="match status" value="1"/>
</dbReference>
<evidence type="ECO:0000313" key="1">
    <source>
        <dbReference type="EMBL" id="KAF2858261.1"/>
    </source>
</evidence>
<protein>
    <recommendedName>
        <fullName evidence="3">F-box domain-containing protein</fullName>
    </recommendedName>
</protein>
<keyword evidence="2" id="KW-1185">Reference proteome</keyword>
<name>A0A6A7BSN4_9PEZI</name>
<dbReference type="PANTHER" id="PTHR38790:SF4">
    <property type="entry name" value="2EXR DOMAIN-CONTAINING PROTEIN"/>
    <property type="match status" value="1"/>
</dbReference>
<evidence type="ECO:0008006" key="3">
    <source>
        <dbReference type="Google" id="ProtNLM"/>
    </source>
</evidence>
<reference evidence="1" key="1">
    <citation type="journal article" date="2020" name="Stud. Mycol.">
        <title>101 Dothideomycetes genomes: a test case for predicting lifestyles and emergence of pathogens.</title>
        <authorList>
            <person name="Haridas S."/>
            <person name="Albert R."/>
            <person name="Binder M."/>
            <person name="Bloem J."/>
            <person name="Labutti K."/>
            <person name="Salamov A."/>
            <person name="Andreopoulos B."/>
            <person name="Baker S."/>
            <person name="Barry K."/>
            <person name="Bills G."/>
            <person name="Bluhm B."/>
            <person name="Cannon C."/>
            <person name="Castanera R."/>
            <person name="Culley D."/>
            <person name="Daum C."/>
            <person name="Ezra D."/>
            <person name="Gonzalez J."/>
            <person name="Henrissat B."/>
            <person name="Kuo A."/>
            <person name="Liang C."/>
            <person name="Lipzen A."/>
            <person name="Lutzoni F."/>
            <person name="Magnuson J."/>
            <person name="Mondo S."/>
            <person name="Nolan M."/>
            <person name="Ohm R."/>
            <person name="Pangilinan J."/>
            <person name="Park H.-J."/>
            <person name="Ramirez L."/>
            <person name="Alfaro M."/>
            <person name="Sun H."/>
            <person name="Tritt A."/>
            <person name="Yoshinaga Y."/>
            <person name="Zwiers L.-H."/>
            <person name="Turgeon B."/>
            <person name="Goodwin S."/>
            <person name="Spatafora J."/>
            <person name="Crous P."/>
            <person name="Grigoriev I."/>
        </authorList>
    </citation>
    <scope>NUCLEOTIDE SEQUENCE</scope>
    <source>
        <strain evidence="1">CBS 480.64</strain>
    </source>
</reference>
<evidence type="ECO:0000313" key="2">
    <source>
        <dbReference type="Proteomes" id="UP000799421"/>
    </source>
</evidence>
<gene>
    <name evidence="1" type="ORF">K470DRAFT_260011</name>
</gene>
<accession>A0A6A7BSN4</accession>
<dbReference type="AlphaFoldDB" id="A0A6A7BSN4"/>
<organism evidence="1 2">
    <name type="scientific">Piedraia hortae CBS 480.64</name>
    <dbReference type="NCBI Taxonomy" id="1314780"/>
    <lineage>
        <taxon>Eukaryota</taxon>
        <taxon>Fungi</taxon>
        <taxon>Dikarya</taxon>
        <taxon>Ascomycota</taxon>
        <taxon>Pezizomycotina</taxon>
        <taxon>Dothideomycetes</taxon>
        <taxon>Dothideomycetidae</taxon>
        <taxon>Capnodiales</taxon>
        <taxon>Piedraiaceae</taxon>
        <taxon>Piedraia</taxon>
    </lineage>
</organism>